<dbReference type="InterPro" id="IPR023210">
    <property type="entry name" value="NADP_OxRdtase_dom"/>
</dbReference>
<reference evidence="3 4" key="1">
    <citation type="submission" date="2018-10" db="EMBL/GenBank/DDBJ databases">
        <title>Fifty Aureobasidium pullulans genomes reveal a recombining polyextremotolerant generalist.</title>
        <authorList>
            <person name="Gostincar C."/>
            <person name="Turk M."/>
            <person name="Zajc J."/>
            <person name="Gunde-Cimerman N."/>
        </authorList>
    </citation>
    <scope>NUCLEOTIDE SEQUENCE [LARGE SCALE GENOMIC DNA]</scope>
    <source>
        <strain evidence="3 4">EXF-3519</strain>
    </source>
</reference>
<dbReference type="GO" id="GO:0016491">
    <property type="term" value="F:oxidoreductase activity"/>
    <property type="evidence" value="ECO:0007669"/>
    <property type="project" value="UniProtKB-KW"/>
</dbReference>
<feature type="domain" description="NADP-dependent oxidoreductase" evidence="2">
    <location>
        <begin position="24"/>
        <end position="223"/>
    </location>
</feature>
<dbReference type="Pfam" id="PF00248">
    <property type="entry name" value="Aldo_ket_red"/>
    <property type="match status" value="1"/>
</dbReference>
<dbReference type="PANTHER" id="PTHR11732">
    <property type="entry name" value="ALDO/KETO REDUCTASE"/>
    <property type="match status" value="1"/>
</dbReference>
<keyword evidence="1" id="KW-0560">Oxidoreductase</keyword>
<dbReference type="Gene3D" id="3.20.20.100">
    <property type="entry name" value="NADP-dependent oxidoreductase domain"/>
    <property type="match status" value="1"/>
</dbReference>
<sequence>MTGFSNLDDDCLMPSMIYGTAWKGESTAELTKTAIRCGFTGVDTAPDLKNYREDLVGDAIRECFNNGDVVRKQLYVSTPTIQTKFTPSEGVQSIHLPYDKESPLAEQVKQSIKNSLHHLKEDHGPRTVPGHAYIDCLILHFPLQTASATFEVWAAMETFVPQEVRRLGLSNVSVQVLRRIYETVSIKPFVVQNRWCAQTGYDAALRTFCLEKGIIYQAYGILTKSPELLLCEPVLQVVRLAGVSKAAALYFLVKSLGNVSILDGTCDREHMVSDQIELEHLRHWSISSGNQGWDPLLKCFEDIVNESAI</sequence>
<evidence type="ECO:0000259" key="2">
    <source>
        <dbReference type="Pfam" id="PF00248"/>
    </source>
</evidence>
<dbReference type="EMBL" id="QZBS01000761">
    <property type="protein sequence ID" value="THZ57452.1"/>
    <property type="molecule type" value="Genomic_DNA"/>
</dbReference>
<protein>
    <recommendedName>
        <fullName evidence="2">NADP-dependent oxidoreductase domain-containing protein</fullName>
    </recommendedName>
</protein>
<accession>A0A4S9VXR7</accession>
<organism evidence="3 4">
    <name type="scientific">Aureobasidium pullulans</name>
    <name type="common">Black yeast</name>
    <name type="synonym">Pullularia pullulans</name>
    <dbReference type="NCBI Taxonomy" id="5580"/>
    <lineage>
        <taxon>Eukaryota</taxon>
        <taxon>Fungi</taxon>
        <taxon>Dikarya</taxon>
        <taxon>Ascomycota</taxon>
        <taxon>Pezizomycotina</taxon>
        <taxon>Dothideomycetes</taxon>
        <taxon>Dothideomycetidae</taxon>
        <taxon>Dothideales</taxon>
        <taxon>Saccotheciaceae</taxon>
        <taxon>Aureobasidium</taxon>
    </lineage>
</organism>
<dbReference type="InterPro" id="IPR036812">
    <property type="entry name" value="NAD(P)_OxRdtase_dom_sf"/>
</dbReference>
<dbReference type="Proteomes" id="UP000309734">
    <property type="component" value="Unassembled WGS sequence"/>
</dbReference>
<comment type="caution">
    <text evidence="3">The sequence shown here is derived from an EMBL/GenBank/DDBJ whole genome shotgun (WGS) entry which is preliminary data.</text>
</comment>
<evidence type="ECO:0000313" key="3">
    <source>
        <dbReference type="EMBL" id="THZ57452.1"/>
    </source>
</evidence>
<proteinExistence type="predicted"/>
<dbReference type="SUPFAM" id="SSF51430">
    <property type="entry name" value="NAD(P)-linked oxidoreductase"/>
    <property type="match status" value="1"/>
</dbReference>
<gene>
    <name evidence="3" type="ORF">D6C85_10439</name>
</gene>
<name>A0A4S9VXR7_AURPU</name>
<dbReference type="AlphaFoldDB" id="A0A4S9VXR7"/>
<evidence type="ECO:0000313" key="4">
    <source>
        <dbReference type="Proteomes" id="UP000309734"/>
    </source>
</evidence>
<evidence type="ECO:0000256" key="1">
    <source>
        <dbReference type="ARBA" id="ARBA00023002"/>
    </source>
</evidence>
<dbReference type="InterPro" id="IPR020471">
    <property type="entry name" value="AKR"/>
</dbReference>